<dbReference type="AlphaFoldDB" id="A0A2G5VRF0"/>
<dbReference type="SUPFAM" id="SSF56436">
    <property type="entry name" value="C-type lectin-like"/>
    <property type="match status" value="1"/>
</dbReference>
<keyword evidence="5" id="KW-1185">Reference proteome</keyword>
<dbReference type="PROSITE" id="PS50041">
    <property type="entry name" value="C_TYPE_LECTIN_2"/>
    <property type="match status" value="1"/>
</dbReference>
<feature type="signal peptide" evidence="2">
    <location>
        <begin position="1"/>
        <end position="16"/>
    </location>
</feature>
<dbReference type="InterPro" id="IPR016187">
    <property type="entry name" value="CTDL_fold"/>
</dbReference>
<feature type="domain" description="C-type lectin" evidence="3">
    <location>
        <begin position="79"/>
        <end position="235"/>
    </location>
</feature>
<evidence type="ECO:0000256" key="1">
    <source>
        <dbReference type="SAM" id="MobiDB-lite"/>
    </source>
</evidence>
<sequence>MRFLLLFLLWITVVFGIFVEDDEGYGGRGKGSKYYDSSSSESHEAHGHHHHGSRPRPSRPRPPPRKRCDEGWMAFDRPQGMWCVKVFGVAVRADTAEALCVAQGAKLTGVQNAKERLMIADAGRILQQQPGASPGQTIWLGARRKPQCPYRNSCGPMDAFSWTDGHTTGVEGYQWSYNNPDAVRLPGRQDGVASCIALLPALHGTQYIANWCHNNCPHGSFDDRHCDSTMFYACGKQAI</sequence>
<gene>
    <name evidence="4" type="primary">Cnig_chr_I.g3644</name>
    <name evidence="4" type="ORF">B9Z55_003644</name>
</gene>
<evidence type="ECO:0000313" key="5">
    <source>
        <dbReference type="Proteomes" id="UP000230233"/>
    </source>
</evidence>
<feature type="region of interest" description="Disordered" evidence="1">
    <location>
        <begin position="26"/>
        <end position="67"/>
    </location>
</feature>
<dbReference type="InterPro" id="IPR001304">
    <property type="entry name" value="C-type_lectin-like"/>
</dbReference>
<dbReference type="Proteomes" id="UP000230233">
    <property type="component" value="Chromosome I"/>
</dbReference>
<keyword evidence="2" id="KW-0732">Signal</keyword>
<dbReference type="PANTHER" id="PTHR47517:SF2">
    <property type="entry name" value="C-TYPE LECTIN DOMAIN-CONTAINING PROTEIN"/>
    <property type="match status" value="1"/>
</dbReference>
<dbReference type="InterPro" id="IPR016186">
    <property type="entry name" value="C-type_lectin-like/link_sf"/>
</dbReference>
<accession>A0A2G5VRF0</accession>
<comment type="caution">
    <text evidence="4">The sequence shown here is derived from an EMBL/GenBank/DDBJ whole genome shotgun (WGS) entry which is preliminary data.</text>
</comment>
<dbReference type="STRING" id="1611254.A0A2G5VRF0"/>
<protein>
    <recommendedName>
        <fullName evidence="3">C-type lectin domain-containing protein</fullName>
    </recommendedName>
</protein>
<dbReference type="PANTHER" id="PTHR47517">
    <property type="entry name" value="C-TYPE LECTIN-RELATED"/>
    <property type="match status" value="1"/>
</dbReference>
<evidence type="ECO:0000256" key="2">
    <source>
        <dbReference type="SAM" id="SignalP"/>
    </source>
</evidence>
<proteinExistence type="predicted"/>
<dbReference type="CDD" id="cd00037">
    <property type="entry name" value="CLECT"/>
    <property type="match status" value="1"/>
</dbReference>
<organism evidence="4 5">
    <name type="scientific">Caenorhabditis nigoni</name>
    <dbReference type="NCBI Taxonomy" id="1611254"/>
    <lineage>
        <taxon>Eukaryota</taxon>
        <taxon>Metazoa</taxon>
        <taxon>Ecdysozoa</taxon>
        <taxon>Nematoda</taxon>
        <taxon>Chromadorea</taxon>
        <taxon>Rhabditida</taxon>
        <taxon>Rhabditina</taxon>
        <taxon>Rhabditomorpha</taxon>
        <taxon>Rhabditoidea</taxon>
        <taxon>Rhabditidae</taxon>
        <taxon>Peloderinae</taxon>
        <taxon>Caenorhabditis</taxon>
    </lineage>
</organism>
<dbReference type="EMBL" id="PDUG01000001">
    <property type="protein sequence ID" value="PIC54363.1"/>
    <property type="molecule type" value="Genomic_DNA"/>
</dbReference>
<feature type="chain" id="PRO_5013727770" description="C-type lectin domain-containing protein" evidence="2">
    <location>
        <begin position="17"/>
        <end position="239"/>
    </location>
</feature>
<reference evidence="5" key="1">
    <citation type="submission" date="2017-10" db="EMBL/GenBank/DDBJ databases">
        <title>Rapid genome shrinkage in a self-fertile nematode reveals novel sperm competition proteins.</title>
        <authorList>
            <person name="Yin D."/>
            <person name="Schwarz E.M."/>
            <person name="Thomas C.G."/>
            <person name="Felde R.L."/>
            <person name="Korf I.F."/>
            <person name="Cutter A.D."/>
            <person name="Schartner C.M."/>
            <person name="Ralston E.J."/>
            <person name="Meyer B.J."/>
            <person name="Haag E.S."/>
        </authorList>
    </citation>
    <scope>NUCLEOTIDE SEQUENCE [LARGE SCALE GENOMIC DNA]</scope>
    <source>
        <strain evidence="5">JU1422</strain>
    </source>
</reference>
<feature type="compositionally biased region" description="Basic residues" evidence="1">
    <location>
        <begin position="46"/>
        <end position="65"/>
    </location>
</feature>
<dbReference type="Gene3D" id="3.10.100.10">
    <property type="entry name" value="Mannose-Binding Protein A, subunit A"/>
    <property type="match status" value="1"/>
</dbReference>
<evidence type="ECO:0000259" key="3">
    <source>
        <dbReference type="PROSITE" id="PS50041"/>
    </source>
</evidence>
<name>A0A2G5VRF0_9PELO</name>
<dbReference type="SMART" id="SM00034">
    <property type="entry name" value="CLECT"/>
    <property type="match status" value="1"/>
</dbReference>
<evidence type="ECO:0000313" key="4">
    <source>
        <dbReference type="EMBL" id="PIC54363.1"/>
    </source>
</evidence>